<name>A0ACB9BTD1_9ASTR</name>
<dbReference type="Proteomes" id="UP001056120">
    <property type="component" value="Linkage Group LG22"/>
</dbReference>
<comment type="caution">
    <text evidence="1">The sequence shown here is derived from an EMBL/GenBank/DDBJ whole genome shotgun (WGS) entry which is preliminary data.</text>
</comment>
<reference evidence="1 2" key="2">
    <citation type="journal article" date="2022" name="Mol. Ecol. Resour.">
        <title>The genomes of chicory, endive, great burdock and yacon provide insights into Asteraceae paleo-polyploidization history and plant inulin production.</title>
        <authorList>
            <person name="Fan W."/>
            <person name="Wang S."/>
            <person name="Wang H."/>
            <person name="Wang A."/>
            <person name="Jiang F."/>
            <person name="Liu H."/>
            <person name="Zhao H."/>
            <person name="Xu D."/>
            <person name="Zhang Y."/>
        </authorList>
    </citation>
    <scope>NUCLEOTIDE SEQUENCE [LARGE SCALE GENOMIC DNA]</scope>
    <source>
        <strain evidence="2">cv. Yunnan</strain>
        <tissue evidence="1">Leaves</tissue>
    </source>
</reference>
<dbReference type="EMBL" id="CM042039">
    <property type="protein sequence ID" value="KAI3725230.1"/>
    <property type="molecule type" value="Genomic_DNA"/>
</dbReference>
<organism evidence="1 2">
    <name type="scientific">Smallanthus sonchifolius</name>
    <dbReference type="NCBI Taxonomy" id="185202"/>
    <lineage>
        <taxon>Eukaryota</taxon>
        <taxon>Viridiplantae</taxon>
        <taxon>Streptophyta</taxon>
        <taxon>Embryophyta</taxon>
        <taxon>Tracheophyta</taxon>
        <taxon>Spermatophyta</taxon>
        <taxon>Magnoliopsida</taxon>
        <taxon>eudicotyledons</taxon>
        <taxon>Gunneridae</taxon>
        <taxon>Pentapetalae</taxon>
        <taxon>asterids</taxon>
        <taxon>campanulids</taxon>
        <taxon>Asterales</taxon>
        <taxon>Asteraceae</taxon>
        <taxon>Asteroideae</taxon>
        <taxon>Heliantheae alliance</taxon>
        <taxon>Millerieae</taxon>
        <taxon>Smallanthus</taxon>
    </lineage>
</organism>
<protein>
    <submittedName>
        <fullName evidence="1">Uncharacterized protein</fullName>
    </submittedName>
</protein>
<gene>
    <name evidence="1" type="ORF">L1987_65010</name>
</gene>
<sequence length="102" mass="12037">MIFLHGLMYYIVLKRFLSFKPFHRHRRLQPSYVIFFSLRLILPTNLHRHLQPSSHEPETHPASAIFLEVKNVYRASSGSYSALEEASSSFRCDKVEYCRCTM</sequence>
<accession>A0ACB9BTD1</accession>
<keyword evidence="2" id="KW-1185">Reference proteome</keyword>
<evidence type="ECO:0000313" key="2">
    <source>
        <dbReference type="Proteomes" id="UP001056120"/>
    </source>
</evidence>
<reference evidence="2" key="1">
    <citation type="journal article" date="2022" name="Mol. Ecol. Resour.">
        <title>The genomes of chicory, endive, great burdock and yacon provide insights into Asteraceae palaeo-polyploidization history and plant inulin production.</title>
        <authorList>
            <person name="Fan W."/>
            <person name="Wang S."/>
            <person name="Wang H."/>
            <person name="Wang A."/>
            <person name="Jiang F."/>
            <person name="Liu H."/>
            <person name="Zhao H."/>
            <person name="Xu D."/>
            <person name="Zhang Y."/>
        </authorList>
    </citation>
    <scope>NUCLEOTIDE SEQUENCE [LARGE SCALE GENOMIC DNA]</scope>
    <source>
        <strain evidence="2">cv. Yunnan</strain>
    </source>
</reference>
<evidence type="ECO:0000313" key="1">
    <source>
        <dbReference type="EMBL" id="KAI3725230.1"/>
    </source>
</evidence>
<proteinExistence type="predicted"/>